<evidence type="ECO:0000256" key="13">
    <source>
        <dbReference type="SAM" id="Phobius"/>
    </source>
</evidence>
<reference evidence="15" key="1">
    <citation type="submission" date="2025-08" db="UniProtKB">
        <authorList>
            <consortium name="Ensembl"/>
        </authorList>
    </citation>
    <scope>IDENTIFICATION</scope>
</reference>
<evidence type="ECO:0000313" key="16">
    <source>
        <dbReference type="Proteomes" id="UP000694388"/>
    </source>
</evidence>
<evidence type="ECO:0000256" key="3">
    <source>
        <dbReference type="ARBA" id="ARBA00009063"/>
    </source>
</evidence>
<dbReference type="Gene3D" id="1.20.5.110">
    <property type="match status" value="1"/>
</dbReference>
<keyword evidence="11" id="KW-0175">Coiled coil</keyword>
<feature type="domain" description="SNARE-complex protein Syntaxin-18 N-terminal" evidence="14">
    <location>
        <begin position="4"/>
        <end position="105"/>
    </location>
</feature>
<dbReference type="GO" id="GO:0005484">
    <property type="term" value="F:SNAP receptor activity"/>
    <property type="evidence" value="ECO:0007669"/>
    <property type="project" value="InterPro"/>
</dbReference>
<evidence type="ECO:0000256" key="1">
    <source>
        <dbReference type="ARBA" id="ARBA00003746"/>
    </source>
</evidence>
<comment type="function">
    <text evidence="1">Syntaxin that may be involved in targeting and fusion of Golgi-derived retrograde transport vesicles with the ER.</text>
</comment>
<evidence type="ECO:0000256" key="5">
    <source>
        <dbReference type="ARBA" id="ARBA00022448"/>
    </source>
</evidence>
<dbReference type="Proteomes" id="UP000694388">
    <property type="component" value="Unplaced"/>
</dbReference>
<dbReference type="PANTHER" id="PTHR15959">
    <property type="entry name" value="SYNTAXIN-18"/>
    <property type="match status" value="1"/>
</dbReference>
<proteinExistence type="inferred from homology"/>
<dbReference type="CDD" id="cd15850">
    <property type="entry name" value="SNARE_syntaxin18"/>
    <property type="match status" value="1"/>
</dbReference>
<keyword evidence="9" id="KW-0653">Protein transport</keyword>
<keyword evidence="16" id="KW-1185">Reference proteome</keyword>
<evidence type="ECO:0000256" key="11">
    <source>
        <dbReference type="ARBA" id="ARBA00023054"/>
    </source>
</evidence>
<dbReference type="SUPFAM" id="SSF58038">
    <property type="entry name" value="SNARE fusion complex"/>
    <property type="match status" value="1"/>
</dbReference>
<protein>
    <recommendedName>
        <fullName evidence="4">Syntaxin-18</fullName>
    </recommendedName>
</protein>
<keyword evidence="10 13" id="KW-1133">Transmembrane helix</keyword>
<dbReference type="Ensembl" id="ENSEBUT00000002384.1">
    <property type="protein sequence ID" value="ENSEBUP00000002038.1"/>
    <property type="gene ID" value="ENSEBUG00000001622.1"/>
</dbReference>
<evidence type="ECO:0000259" key="14">
    <source>
        <dbReference type="Pfam" id="PF10496"/>
    </source>
</evidence>
<dbReference type="OMA" id="FVFQCRE"/>
<name>A0A8C4N7M1_EPTBU</name>
<comment type="similarity">
    <text evidence="3">Belongs to the syntaxin family.</text>
</comment>
<dbReference type="InterPro" id="IPR006012">
    <property type="entry name" value="Syntaxin/epimorphin_CS"/>
</dbReference>
<evidence type="ECO:0000256" key="4">
    <source>
        <dbReference type="ARBA" id="ARBA00019409"/>
    </source>
</evidence>
<dbReference type="GO" id="GO:0006890">
    <property type="term" value="P:retrograde vesicle-mediated transport, Golgi to endoplasmic reticulum"/>
    <property type="evidence" value="ECO:0007669"/>
    <property type="project" value="TreeGrafter"/>
</dbReference>
<feature type="transmembrane region" description="Helical" evidence="13">
    <location>
        <begin position="312"/>
        <end position="333"/>
    </location>
</feature>
<dbReference type="InterPro" id="IPR019529">
    <property type="entry name" value="Syntaxin-18_N"/>
</dbReference>
<keyword evidence="12 13" id="KW-0472">Membrane</keyword>
<sequence>MAADITSLFRASVRAVRSRNKAHGQLLDAASTGVDRHESEKESLSQRIMPKGRARGDLPTRAKELVKNITKLREFILEHRRDYLSTGGRFPVEENEQMTDVERDQMDQSAQEVMRACSDMLKQLGTDVSCEVVPTQVKKHQEGMLDLIRTYLKEVCNLYAEQRAIRVKRMVDRKQLLRLDLDVKHNKRAVFEALAPTKGTEMPGPSEPDEISQSKALWDKGATEEEISPEELQMFEEENQRIFNEMNSLMTEVRQIEGKVVEISKLQEIFTEKVLEQEKTIEGVHGLVVGSTENIKEGNEEIREAMKNNAGFRVWILFFLAMCSFSLLFLDWYG</sequence>
<dbReference type="GO" id="GO:0031201">
    <property type="term" value="C:SNARE complex"/>
    <property type="evidence" value="ECO:0007669"/>
    <property type="project" value="TreeGrafter"/>
</dbReference>
<evidence type="ECO:0000256" key="7">
    <source>
        <dbReference type="ARBA" id="ARBA00022824"/>
    </source>
</evidence>
<evidence type="ECO:0000256" key="9">
    <source>
        <dbReference type="ARBA" id="ARBA00022927"/>
    </source>
</evidence>
<dbReference type="AlphaFoldDB" id="A0A8C4N7M1"/>
<evidence type="ECO:0000256" key="6">
    <source>
        <dbReference type="ARBA" id="ARBA00022692"/>
    </source>
</evidence>
<evidence type="ECO:0000313" key="15">
    <source>
        <dbReference type="Ensembl" id="ENSEBUP00000002038.1"/>
    </source>
</evidence>
<dbReference type="PANTHER" id="PTHR15959:SF0">
    <property type="entry name" value="SYNTAXIN-18"/>
    <property type="match status" value="1"/>
</dbReference>
<dbReference type="GO" id="GO:0006886">
    <property type="term" value="P:intracellular protein transport"/>
    <property type="evidence" value="ECO:0007669"/>
    <property type="project" value="InterPro"/>
</dbReference>
<dbReference type="FunFam" id="1.20.5.110:FF:000015">
    <property type="entry name" value="Syntaxin-18, putative"/>
    <property type="match status" value="1"/>
</dbReference>
<comment type="subcellular location">
    <subcellularLocation>
        <location evidence="2">Endoplasmic reticulum membrane</location>
        <topology evidence="2">Single-pass type IV membrane protein</topology>
    </subcellularLocation>
</comment>
<keyword evidence="6 13" id="KW-0812">Transmembrane</keyword>
<evidence type="ECO:0000256" key="10">
    <source>
        <dbReference type="ARBA" id="ARBA00022989"/>
    </source>
</evidence>
<keyword evidence="8" id="KW-0931">ER-Golgi transport</keyword>
<keyword evidence="7" id="KW-0256">Endoplasmic reticulum</keyword>
<dbReference type="Pfam" id="PF10496">
    <property type="entry name" value="Syntaxin-18_N"/>
    <property type="match status" value="1"/>
</dbReference>
<accession>A0A8C4N7M1</accession>
<dbReference type="GeneTree" id="ENSGT00390000014853"/>
<dbReference type="GO" id="GO:0005789">
    <property type="term" value="C:endoplasmic reticulum membrane"/>
    <property type="evidence" value="ECO:0007669"/>
    <property type="project" value="UniProtKB-SubCell"/>
</dbReference>
<evidence type="ECO:0000256" key="8">
    <source>
        <dbReference type="ARBA" id="ARBA00022892"/>
    </source>
</evidence>
<evidence type="ECO:0000256" key="12">
    <source>
        <dbReference type="ARBA" id="ARBA00023136"/>
    </source>
</evidence>
<dbReference type="PROSITE" id="PS00914">
    <property type="entry name" value="SYNTAXIN"/>
    <property type="match status" value="1"/>
</dbReference>
<organism evidence="15 16">
    <name type="scientific">Eptatretus burgeri</name>
    <name type="common">Inshore hagfish</name>
    <dbReference type="NCBI Taxonomy" id="7764"/>
    <lineage>
        <taxon>Eukaryota</taxon>
        <taxon>Metazoa</taxon>
        <taxon>Chordata</taxon>
        <taxon>Craniata</taxon>
        <taxon>Vertebrata</taxon>
        <taxon>Cyclostomata</taxon>
        <taxon>Myxini</taxon>
        <taxon>Myxiniformes</taxon>
        <taxon>Myxinidae</taxon>
        <taxon>Eptatretinae</taxon>
        <taxon>Eptatretus</taxon>
    </lineage>
</organism>
<reference evidence="15" key="2">
    <citation type="submission" date="2025-09" db="UniProtKB">
        <authorList>
            <consortium name="Ensembl"/>
        </authorList>
    </citation>
    <scope>IDENTIFICATION</scope>
</reference>
<evidence type="ECO:0000256" key="2">
    <source>
        <dbReference type="ARBA" id="ARBA00004163"/>
    </source>
</evidence>
<keyword evidence="5" id="KW-0813">Transport</keyword>